<dbReference type="GO" id="GO:0007165">
    <property type="term" value="P:signal transduction"/>
    <property type="evidence" value="ECO:0007669"/>
    <property type="project" value="InterPro"/>
</dbReference>
<dbReference type="AlphaFoldDB" id="A0A9K3LSM8"/>
<evidence type="ECO:0000313" key="3">
    <source>
        <dbReference type="EMBL" id="KAG7367819.1"/>
    </source>
</evidence>
<dbReference type="EMBL" id="JAGRRH010000026">
    <property type="protein sequence ID" value="KAG7340948.1"/>
    <property type="molecule type" value="Genomic_DNA"/>
</dbReference>
<reference evidence="3" key="2">
    <citation type="submission" date="2021-04" db="EMBL/GenBank/DDBJ databases">
        <authorList>
            <person name="Podell S."/>
        </authorList>
    </citation>
    <scope>NUCLEOTIDE SEQUENCE</scope>
    <source>
        <strain evidence="3">Hildebrandi</strain>
    </source>
</reference>
<dbReference type="InterPro" id="IPR001680">
    <property type="entry name" value="WD40_rpt"/>
</dbReference>
<reference evidence="3" key="1">
    <citation type="journal article" date="2021" name="Sci. Rep.">
        <title>Diploid genomic architecture of Nitzschia inconspicua, an elite biomass production diatom.</title>
        <authorList>
            <person name="Oliver A."/>
            <person name="Podell S."/>
            <person name="Pinowska A."/>
            <person name="Traller J.C."/>
            <person name="Smith S.R."/>
            <person name="McClure R."/>
            <person name="Beliaev A."/>
            <person name="Bohutskyi P."/>
            <person name="Hill E.A."/>
            <person name="Rabines A."/>
            <person name="Zheng H."/>
            <person name="Allen L.Z."/>
            <person name="Kuo A."/>
            <person name="Grigoriev I.V."/>
            <person name="Allen A.E."/>
            <person name="Hazlebeck D."/>
            <person name="Allen E.E."/>
        </authorList>
    </citation>
    <scope>NUCLEOTIDE SEQUENCE</scope>
    <source>
        <strain evidence="3">Hildebrandi</strain>
    </source>
</reference>
<evidence type="ECO:0000313" key="2">
    <source>
        <dbReference type="EMBL" id="KAG7340948.1"/>
    </source>
</evidence>
<sequence>MVENLNTRVEAARNQITQLNSSINTKLSEKKDSTMAKAASAAPYLAPIRAPPSVKARRVLKGHFGKITSLHWAGDSRSVVSASQDGNLLLWNAVTANKLQSITLKSSYVMAVGIEQSKGNLVACGGLDNLCTIYKVDSPANNHAPAEMASHDGFLSCCRFLSEDQILTSSGDSTCLRWSVSTGRVIDRFAEHKADAMYLALRPNDPHCFLSCSVDKTIKLWDTRSPQTSKQTFTGHEGDVNGVDFLPSDNNAFATCSEDGTVRLWDVRAYQEVTRFGSVKQNEDPLADTGGYTSIACSKSGRLIFCGHSDSSVLVYDVLSERTTPTFTINQAHDGHVSCLGIAPDGNALCTGSWDFVLKIWA</sequence>
<evidence type="ECO:0000256" key="1">
    <source>
        <dbReference type="PROSITE-ProRule" id="PRU00221"/>
    </source>
</evidence>
<gene>
    <name evidence="2" type="ORF">IV203_022899</name>
    <name evidence="3" type="ORF">IV203_030562</name>
</gene>
<keyword evidence="1" id="KW-0853">WD repeat</keyword>
<keyword evidence="4" id="KW-1185">Reference proteome</keyword>
<feature type="repeat" description="WD" evidence="1">
    <location>
        <begin position="233"/>
        <end position="275"/>
    </location>
</feature>
<feature type="repeat" description="WD" evidence="1">
    <location>
        <begin position="189"/>
        <end position="231"/>
    </location>
</feature>
<dbReference type="OrthoDB" id="10255630at2759"/>
<feature type="repeat" description="WD" evidence="1">
    <location>
        <begin position="60"/>
        <end position="101"/>
    </location>
</feature>
<name>A0A9K3LSM8_9STRA</name>
<dbReference type="PANTHER" id="PTHR19850">
    <property type="entry name" value="GUANINE NUCLEOTIDE-BINDING PROTEIN BETA G PROTEIN BETA"/>
    <property type="match status" value="1"/>
</dbReference>
<dbReference type="PROSITE" id="PS50294">
    <property type="entry name" value="WD_REPEATS_REGION"/>
    <property type="match status" value="3"/>
</dbReference>
<dbReference type="PIRSF" id="PIRSF002394">
    <property type="entry name" value="GN-bd_beta"/>
    <property type="match status" value="1"/>
</dbReference>
<dbReference type="EMBL" id="JAGRRH010000006">
    <property type="protein sequence ID" value="KAG7367819.1"/>
    <property type="molecule type" value="Genomic_DNA"/>
</dbReference>
<dbReference type="Proteomes" id="UP000693970">
    <property type="component" value="Unassembled WGS sequence"/>
</dbReference>
<dbReference type="Pfam" id="PF25391">
    <property type="entry name" value="WD40_Gbeta"/>
    <property type="match status" value="1"/>
</dbReference>
<organism evidence="3 4">
    <name type="scientific">Nitzschia inconspicua</name>
    <dbReference type="NCBI Taxonomy" id="303405"/>
    <lineage>
        <taxon>Eukaryota</taxon>
        <taxon>Sar</taxon>
        <taxon>Stramenopiles</taxon>
        <taxon>Ochrophyta</taxon>
        <taxon>Bacillariophyta</taxon>
        <taxon>Bacillariophyceae</taxon>
        <taxon>Bacillariophycidae</taxon>
        <taxon>Bacillariales</taxon>
        <taxon>Bacillariaceae</taxon>
        <taxon>Nitzschia</taxon>
    </lineage>
</organism>
<dbReference type="SMART" id="SM00320">
    <property type="entry name" value="WD40"/>
    <property type="match status" value="7"/>
</dbReference>
<accession>A0A9K3LSM8</accession>
<comment type="caution">
    <text evidence="3">The sequence shown here is derived from an EMBL/GenBank/DDBJ whole genome shotgun (WGS) entry which is preliminary data.</text>
</comment>
<proteinExistence type="predicted"/>
<dbReference type="PROSITE" id="PS50082">
    <property type="entry name" value="WD_REPEATS_2"/>
    <property type="match status" value="4"/>
</dbReference>
<dbReference type="CDD" id="cd00200">
    <property type="entry name" value="WD40"/>
    <property type="match status" value="1"/>
</dbReference>
<protein>
    <submittedName>
        <fullName evidence="3">G protein beta subunit</fullName>
    </submittedName>
</protein>
<dbReference type="InterPro" id="IPR016346">
    <property type="entry name" value="G-protein_beta_1-5"/>
</dbReference>
<feature type="repeat" description="WD" evidence="1">
    <location>
        <begin position="330"/>
        <end position="362"/>
    </location>
</feature>
<evidence type="ECO:0000313" key="4">
    <source>
        <dbReference type="Proteomes" id="UP000693970"/>
    </source>
</evidence>